<organism evidence="2 3">
    <name type="scientific">Saliterribacillus persicus</name>
    <dbReference type="NCBI Taxonomy" id="930114"/>
    <lineage>
        <taxon>Bacteria</taxon>
        <taxon>Bacillati</taxon>
        <taxon>Bacillota</taxon>
        <taxon>Bacilli</taxon>
        <taxon>Bacillales</taxon>
        <taxon>Bacillaceae</taxon>
        <taxon>Saliterribacillus</taxon>
    </lineage>
</organism>
<dbReference type="RefSeq" id="WP_211315376.1">
    <property type="nucleotide sequence ID" value="NZ_QPJJ01000015.1"/>
</dbReference>
<dbReference type="Proteomes" id="UP000252585">
    <property type="component" value="Unassembled WGS sequence"/>
</dbReference>
<feature type="region of interest" description="Disordered" evidence="1">
    <location>
        <begin position="1"/>
        <end position="47"/>
    </location>
</feature>
<dbReference type="AlphaFoldDB" id="A0A368XA73"/>
<name>A0A368XA73_9BACI</name>
<comment type="caution">
    <text evidence="2">The sequence shown here is derived from an EMBL/GenBank/DDBJ whole genome shotgun (WGS) entry which is preliminary data.</text>
</comment>
<evidence type="ECO:0008006" key="4">
    <source>
        <dbReference type="Google" id="ProtNLM"/>
    </source>
</evidence>
<dbReference type="EMBL" id="QPJJ01000015">
    <property type="protein sequence ID" value="RCW63908.1"/>
    <property type="molecule type" value="Genomic_DNA"/>
</dbReference>
<evidence type="ECO:0000313" key="2">
    <source>
        <dbReference type="EMBL" id="RCW63908.1"/>
    </source>
</evidence>
<protein>
    <recommendedName>
        <fullName evidence="4">Cytosolic protein</fullName>
    </recommendedName>
</protein>
<proteinExistence type="predicted"/>
<evidence type="ECO:0000313" key="3">
    <source>
        <dbReference type="Proteomes" id="UP000252585"/>
    </source>
</evidence>
<reference evidence="2 3" key="1">
    <citation type="submission" date="2018-07" db="EMBL/GenBank/DDBJ databases">
        <title>Genomic Encyclopedia of Type Strains, Phase IV (KMG-IV): sequencing the most valuable type-strain genomes for metagenomic binning, comparative biology and taxonomic classification.</title>
        <authorList>
            <person name="Goeker M."/>
        </authorList>
    </citation>
    <scope>NUCLEOTIDE SEQUENCE [LARGE SCALE GENOMIC DNA]</scope>
    <source>
        <strain evidence="2 3">DSM 27696</strain>
    </source>
</reference>
<keyword evidence="3" id="KW-1185">Reference proteome</keyword>
<evidence type="ECO:0000256" key="1">
    <source>
        <dbReference type="SAM" id="MobiDB-lite"/>
    </source>
</evidence>
<accession>A0A368XA73</accession>
<gene>
    <name evidence="2" type="ORF">DFR57_11533</name>
</gene>
<sequence length="86" mass="9986">MRKKKKYKDVSNAKTQNNFLASEEFPEGSYGHPVGENASVENKETPWEEGQQYYSSFVYENRGLHKDIPRQMEGAHPPHDEEAEKE</sequence>